<keyword evidence="2" id="KW-0255">Endonuclease</keyword>
<dbReference type="GO" id="GO:0004519">
    <property type="term" value="F:endonuclease activity"/>
    <property type="evidence" value="ECO:0007669"/>
    <property type="project" value="UniProtKB-KW"/>
</dbReference>
<organism evidence="2 3">
    <name type="scientific">Neptunomonas marina</name>
    <dbReference type="NCBI Taxonomy" id="1815562"/>
    <lineage>
        <taxon>Bacteria</taxon>
        <taxon>Pseudomonadati</taxon>
        <taxon>Pseudomonadota</taxon>
        <taxon>Gammaproteobacteria</taxon>
        <taxon>Oceanospirillales</taxon>
        <taxon>Oceanospirillaceae</taxon>
        <taxon>Neptunomonas</taxon>
    </lineage>
</organism>
<evidence type="ECO:0000259" key="1">
    <source>
        <dbReference type="Pfam" id="PF03372"/>
    </source>
</evidence>
<proteinExistence type="predicted"/>
<dbReference type="GO" id="GO:0006506">
    <property type="term" value="P:GPI anchor biosynthetic process"/>
    <property type="evidence" value="ECO:0007669"/>
    <property type="project" value="TreeGrafter"/>
</dbReference>
<dbReference type="InterPro" id="IPR005135">
    <property type="entry name" value="Endo/exonuclease/phosphatase"/>
</dbReference>
<evidence type="ECO:0000313" key="2">
    <source>
        <dbReference type="EMBL" id="RVU29352.1"/>
    </source>
</evidence>
<gene>
    <name evidence="2" type="ORF">EOE65_16400</name>
</gene>
<keyword evidence="3" id="KW-1185">Reference proteome</keyword>
<dbReference type="AlphaFoldDB" id="A0A437Q4E1"/>
<dbReference type="InterPro" id="IPR051916">
    <property type="entry name" value="GPI-anchor_lipid_remodeler"/>
</dbReference>
<protein>
    <submittedName>
        <fullName evidence="2">Endonuclease</fullName>
    </submittedName>
</protein>
<dbReference type="InterPro" id="IPR036691">
    <property type="entry name" value="Endo/exonu/phosph_ase_sf"/>
</dbReference>
<dbReference type="PANTHER" id="PTHR14859">
    <property type="entry name" value="CALCOFLUOR WHITE HYPERSENSITIVE PROTEIN PRECURSOR"/>
    <property type="match status" value="1"/>
</dbReference>
<keyword evidence="2" id="KW-0378">Hydrolase</keyword>
<dbReference type="Pfam" id="PF03372">
    <property type="entry name" value="Exo_endo_phos"/>
    <property type="match status" value="1"/>
</dbReference>
<keyword evidence="2" id="KW-0540">Nuclease</keyword>
<evidence type="ECO:0000313" key="3">
    <source>
        <dbReference type="Proteomes" id="UP000282818"/>
    </source>
</evidence>
<dbReference type="EMBL" id="SACQ01000010">
    <property type="protein sequence ID" value="RVU29352.1"/>
    <property type="molecule type" value="Genomic_DNA"/>
</dbReference>
<comment type="caution">
    <text evidence="2">The sequence shown here is derived from an EMBL/GenBank/DDBJ whole genome shotgun (WGS) entry which is preliminary data.</text>
</comment>
<dbReference type="SUPFAM" id="SSF56219">
    <property type="entry name" value="DNase I-like"/>
    <property type="match status" value="1"/>
</dbReference>
<dbReference type="RefSeq" id="WP_127695737.1">
    <property type="nucleotide sequence ID" value="NZ_SACQ01000010.1"/>
</dbReference>
<sequence>MRVVSWNIQAALGCDGRNSMADILALLHAQNADVICLQEVARHLPEHGNTDQLDAIRQFFAGFTPVWAPGFSWQHPEGRSEFGNLTLVRSPLLVDARTHLLPAPVSSEHLQMPRTAAEVVVTSASLMLRIFNTHLAFHCAQERREQLAYLSAQKTRAEQQALRRAPAGSKGSYRQPPSPAGVLLCGDLNLTPESDDYQFLLAQGWLDSWHICHGDQTHAPTCGVFDKHQWPEGPHCRDFGLLNHAAALSVADIGAEQTCDASDHQPLILEFYP</sequence>
<dbReference type="GO" id="GO:0016020">
    <property type="term" value="C:membrane"/>
    <property type="evidence" value="ECO:0007669"/>
    <property type="project" value="GOC"/>
</dbReference>
<name>A0A437Q4E1_9GAMM</name>
<accession>A0A437Q4E1</accession>
<dbReference type="Gene3D" id="3.60.10.10">
    <property type="entry name" value="Endonuclease/exonuclease/phosphatase"/>
    <property type="match status" value="1"/>
</dbReference>
<dbReference type="PANTHER" id="PTHR14859:SF1">
    <property type="entry name" value="PGAP2-INTERACTING PROTEIN"/>
    <property type="match status" value="1"/>
</dbReference>
<feature type="domain" description="Endonuclease/exonuclease/phosphatase" evidence="1">
    <location>
        <begin position="4"/>
        <end position="264"/>
    </location>
</feature>
<dbReference type="Proteomes" id="UP000282818">
    <property type="component" value="Unassembled WGS sequence"/>
</dbReference>
<reference evidence="2 3" key="1">
    <citation type="submission" date="2019-01" db="EMBL/GenBank/DDBJ databases">
        <authorList>
            <person name="Chen W.-M."/>
        </authorList>
    </citation>
    <scope>NUCLEOTIDE SEQUENCE [LARGE SCALE GENOMIC DNA]</scope>
    <source>
        <strain evidence="2 3">HPM-16</strain>
    </source>
</reference>